<dbReference type="GO" id="GO:0004674">
    <property type="term" value="F:protein serine/threonine kinase activity"/>
    <property type="evidence" value="ECO:0007669"/>
    <property type="project" value="UniProtKB-KW"/>
</dbReference>
<dbReference type="InterPro" id="IPR017441">
    <property type="entry name" value="Protein_kinase_ATP_BS"/>
</dbReference>
<dbReference type="InterPro" id="IPR011009">
    <property type="entry name" value="Kinase-like_dom_sf"/>
</dbReference>
<accession>Q4RWZ5</accession>
<dbReference type="GO" id="GO:0005737">
    <property type="term" value="C:cytoplasm"/>
    <property type="evidence" value="ECO:0007669"/>
    <property type="project" value="TreeGrafter"/>
</dbReference>
<comment type="caution">
    <text evidence="9">The sequence shown here is derived from an EMBL/GenBank/DDBJ whole genome shotgun (WGS) entry which is preliminary data.</text>
</comment>
<dbReference type="SUPFAM" id="SSF56112">
    <property type="entry name" value="Protein kinase-like (PK-like)"/>
    <property type="match status" value="1"/>
</dbReference>
<evidence type="ECO:0000256" key="6">
    <source>
        <dbReference type="PROSITE-ProRule" id="PRU10141"/>
    </source>
</evidence>
<dbReference type="GO" id="GO:0003713">
    <property type="term" value="F:transcription coactivator activity"/>
    <property type="evidence" value="ECO:0007669"/>
    <property type="project" value="TreeGrafter"/>
</dbReference>
<feature type="binding site" evidence="6">
    <location>
        <position position="61"/>
    </location>
    <ligand>
        <name>ATP</name>
        <dbReference type="ChEBI" id="CHEBI:30616"/>
    </ligand>
</feature>
<keyword evidence="3 6" id="KW-0547">Nucleotide-binding</keyword>
<dbReference type="GO" id="GO:0042771">
    <property type="term" value="P:intrinsic apoptotic signaling pathway in response to DNA damage by p53 class mediator"/>
    <property type="evidence" value="ECO:0007669"/>
    <property type="project" value="TreeGrafter"/>
</dbReference>
<dbReference type="PROSITE" id="PS50011">
    <property type="entry name" value="PROTEIN_KINASE_DOM"/>
    <property type="match status" value="1"/>
</dbReference>
<dbReference type="KEGG" id="tng:GSTEN00027630G001"/>
<comment type="similarity">
    <text evidence="7">Belongs to the protein kinase superfamily.</text>
</comment>
<keyword evidence="4" id="KW-0418">Kinase</keyword>
<dbReference type="Pfam" id="PF00069">
    <property type="entry name" value="Pkinase"/>
    <property type="match status" value="1"/>
</dbReference>
<proteinExistence type="inferred from homology"/>
<dbReference type="InterPro" id="IPR050494">
    <property type="entry name" value="Ser_Thr_dual-spec_kinase"/>
</dbReference>
<dbReference type="GO" id="GO:0003714">
    <property type="term" value="F:transcription corepressor activity"/>
    <property type="evidence" value="ECO:0007669"/>
    <property type="project" value="TreeGrafter"/>
</dbReference>
<reference evidence="9" key="2">
    <citation type="submission" date="2004-02" db="EMBL/GenBank/DDBJ databases">
        <authorList>
            <consortium name="Genoscope"/>
            <consortium name="Whitehead Institute Centre for Genome Research"/>
        </authorList>
    </citation>
    <scope>NUCLEOTIDE SEQUENCE</scope>
</reference>
<keyword evidence="2" id="KW-0808">Transferase</keyword>
<evidence type="ECO:0000256" key="7">
    <source>
        <dbReference type="RuleBase" id="RU000304"/>
    </source>
</evidence>
<dbReference type="SMART" id="SM00220">
    <property type="entry name" value="S_TKc"/>
    <property type="match status" value="1"/>
</dbReference>
<dbReference type="InterPro" id="IPR000719">
    <property type="entry name" value="Prot_kinase_dom"/>
</dbReference>
<sequence length="324" mass="37377">MKKLKDLRRKLSSKFSTPVKVGDILPSLTTDYLVLKTIGEGVYGEVLECLDIKNQKIVAVKILKYPNARQNAKHEMSFLKIISPLNHKNLVKFFERFKYKRQECLVFEMLYRNLQYFIIVNPDRIPLNKIRAIAKQLFMAMEALSTVGIIHTDIKPDNIMFKSCFDMRIKLIDFGVAIRDADVLVGDKVQPIGFRAPEILLGLPYTNAIDMWGVGCVLANLYLRFFLFNADTDYEMMRQVVQLLGQPEDGLLHAGIYTKKYFIKVKRTNGSTWRLKDQSSLSSLSEKTAEVYNESNKNTRQNFKDCIFPCLDELVYVSILQFAK</sequence>
<dbReference type="PANTHER" id="PTHR24058:SF53">
    <property type="entry name" value="HOMEODOMAIN-INTERACTING PROTEIN KINASE 2"/>
    <property type="match status" value="1"/>
</dbReference>
<organism evidence="9">
    <name type="scientific">Tetraodon nigroviridis</name>
    <name type="common">Spotted green pufferfish</name>
    <name type="synonym">Chelonodon nigroviridis</name>
    <dbReference type="NCBI Taxonomy" id="99883"/>
    <lineage>
        <taxon>Eukaryota</taxon>
        <taxon>Metazoa</taxon>
        <taxon>Chordata</taxon>
        <taxon>Craniata</taxon>
        <taxon>Vertebrata</taxon>
        <taxon>Euteleostomi</taxon>
        <taxon>Actinopterygii</taxon>
        <taxon>Neopterygii</taxon>
        <taxon>Teleostei</taxon>
        <taxon>Neoteleostei</taxon>
        <taxon>Acanthomorphata</taxon>
        <taxon>Eupercaria</taxon>
        <taxon>Tetraodontiformes</taxon>
        <taxon>Tetradontoidea</taxon>
        <taxon>Tetraodontidae</taxon>
        <taxon>Tetraodon</taxon>
    </lineage>
</organism>
<dbReference type="InterPro" id="IPR008271">
    <property type="entry name" value="Ser/Thr_kinase_AS"/>
</dbReference>
<dbReference type="PROSITE" id="PS00107">
    <property type="entry name" value="PROTEIN_KINASE_ATP"/>
    <property type="match status" value="1"/>
</dbReference>
<dbReference type="AlphaFoldDB" id="Q4RWZ5"/>
<dbReference type="GO" id="GO:0046332">
    <property type="term" value="F:SMAD binding"/>
    <property type="evidence" value="ECO:0007669"/>
    <property type="project" value="TreeGrafter"/>
</dbReference>
<name>Q4RWZ5_TETNG</name>
<reference evidence="9" key="1">
    <citation type="journal article" date="2004" name="Nature">
        <title>Genome duplication in the teleost fish Tetraodon nigroviridis reveals the early vertebrate proto-karyotype.</title>
        <authorList>
            <person name="Jaillon O."/>
            <person name="Aury J.-M."/>
            <person name="Brunet F."/>
            <person name="Petit J.-L."/>
            <person name="Stange-Thomann N."/>
            <person name="Mauceli E."/>
            <person name="Bouneau L."/>
            <person name="Fischer C."/>
            <person name="Ozouf-Costaz C."/>
            <person name="Bernot A."/>
            <person name="Nicaud S."/>
            <person name="Jaffe D."/>
            <person name="Fisher S."/>
            <person name="Lutfalla G."/>
            <person name="Dossat C."/>
            <person name="Segurens B."/>
            <person name="Dasilva C."/>
            <person name="Salanoubat M."/>
            <person name="Levy M."/>
            <person name="Boudet N."/>
            <person name="Castellano S."/>
            <person name="Anthouard V."/>
            <person name="Jubin C."/>
            <person name="Castelli V."/>
            <person name="Katinka M."/>
            <person name="Vacherie B."/>
            <person name="Biemont C."/>
            <person name="Skalli Z."/>
            <person name="Cattolico L."/>
            <person name="Poulain J."/>
            <person name="De Berardinis V."/>
            <person name="Cruaud C."/>
            <person name="Duprat S."/>
            <person name="Brottier P."/>
            <person name="Coutanceau J.-P."/>
            <person name="Gouzy J."/>
            <person name="Parra G."/>
            <person name="Lardier G."/>
            <person name="Chapple C."/>
            <person name="McKernan K.J."/>
            <person name="McEwan P."/>
            <person name="Bosak S."/>
            <person name="Kellis M."/>
            <person name="Volff J.-N."/>
            <person name="Guigo R."/>
            <person name="Zody M.C."/>
            <person name="Mesirov J."/>
            <person name="Lindblad-Toh K."/>
            <person name="Birren B."/>
            <person name="Nusbaum C."/>
            <person name="Kahn D."/>
            <person name="Robinson-Rechavi M."/>
            <person name="Laudet V."/>
            <person name="Schachter V."/>
            <person name="Quetier F."/>
            <person name="Saurin W."/>
            <person name="Scarpelli C."/>
            <person name="Wincker P."/>
            <person name="Lander E.S."/>
            <person name="Weissenbach J."/>
            <person name="Roest Crollius H."/>
        </authorList>
    </citation>
    <scope>NUCLEOTIDE SEQUENCE [LARGE SCALE GENOMIC DNA]</scope>
</reference>
<dbReference type="OrthoDB" id="437530at2759"/>
<dbReference type="PROSITE" id="PS00108">
    <property type="entry name" value="PROTEIN_KINASE_ST"/>
    <property type="match status" value="1"/>
</dbReference>
<evidence type="ECO:0000256" key="3">
    <source>
        <dbReference type="ARBA" id="ARBA00022741"/>
    </source>
</evidence>
<dbReference type="GO" id="GO:0005524">
    <property type="term" value="F:ATP binding"/>
    <property type="evidence" value="ECO:0007669"/>
    <property type="project" value="UniProtKB-UniRule"/>
</dbReference>
<dbReference type="GO" id="GO:0004713">
    <property type="term" value="F:protein tyrosine kinase activity"/>
    <property type="evidence" value="ECO:0007669"/>
    <property type="project" value="TreeGrafter"/>
</dbReference>
<evidence type="ECO:0000259" key="8">
    <source>
        <dbReference type="PROSITE" id="PS50011"/>
    </source>
</evidence>
<evidence type="ECO:0000256" key="5">
    <source>
        <dbReference type="ARBA" id="ARBA00022840"/>
    </source>
</evidence>
<evidence type="ECO:0000256" key="1">
    <source>
        <dbReference type="ARBA" id="ARBA00022527"/>
    </source>
</evidence>
<dbReference type="GO" id="GO:0016605">
    <property type="term" value="C:PML body"/>
    <property type="evidence" value="ECO:0007669"/>
    <property type="project" value="TreeGrafter"/>
</dbReference>
<keyword evidence="5 6" id="KW-0067">ATP-binding</keyword>
<dbReference type="Gene3D" id="3.30.200.20">
    <property type="entry name" value="Phosphorylase Kinase, domain 1"/>
    <property type="match status" value="1"/>
</dbReference>
<evidence type="ECO:0000313" key="9">
    <source>
        <dbReference type="EMBL" id="CAG07087.1"/>
    </source>
</evidence>
<feature type="domain" description="Protein kinase" evidence="8">
    <location>
        <begin position="32"/>
        <end position="315"/>
    </location>
</feature>
<keyword evidence="1 7" id="KW-0723">Serine/threonine-protein kinase</keyword>
<dbReference type="Gene3D" id="1.10.510.10">
    <property type="entry name" value="Transferase(Phosphotransferase) domain 1"/>
    <property type="match status" value="1"/>
</dbReference>
<evidence type="ECO:0000256" key="2">
    <source>
        <dbReference type="ARBA" id="ARBA00022679"/>
    </source>
</evidence>
<gene>
    <name evidence="9" type="ORF">GSTENG00027630001</name>
</gene>
<dbReference type="EMBL" id="CAAE01014979">
    <property type="protein sequence ID" value="CAG07087.1"/>
    <property type="molecule type" value="Genomic_DNA"/>
</dbReference>
<evidence type="ECO:0000256" key="4">
    <source>
        <dbReference type="ARBA" id="ARBA00022777"/>
    </source>
</evidence>
<dbReference type="GO" id="GO:0007224">
    <property type="term" value="P:smoothened signaling pathway"/>
    <property type="evidence" value="ECO:0007669"/>
    <property type="project" value="TreeGrafter"/>
</dbReference>
<protein>
    <submittedName>
        <fullName evidence="9">(spotted green pufferfish) hypothetical protein</fullName>
    </submittedName>
</protein>
<dbReference type="PANTHER" id="PTHR24058">
    <property type="entry name" value="DUAL SPECIFICITY PROTEIN KINASE"/>
    <property type="match status" value="1"/>
</dbReference>
<dbReference type="GO" id="GO:0045944">
    <property type="term" value="P:positive regulation of transcription by RNA polymerase II"/>
    <property type="evidence" value="ECO:0007669"/>
    <property type="project" value="TreeGrafter"/>
</dbReference>